<feature type="transmembrane region" description="Helical" evidence="1">
    <location>
        <begin position="44"/>
        <end position="62"/>
    </location>
</feature>
<evidence type="ECO:0000313" key="2">
    <source>
        <dbReference type="EMBL" id="GGX91013.1"/>
    </source>
</evidence>
<sequence length="63" mass="6677">MLTLSEKIGVGAVLVYLAGLALLIIGWVMNIIDLIGAETFQGLEVSRAIGIFVFPVGGILGWF</sequence>
<dbReference type="RefSeq" id="WP_189468367.1">
    <property type="nucleotide sequence ID" value="NZ_BMXS01000007.1"/>
</dbReference>
<keyword evidence="1" id="KW-0812">Transmembrane</keyword>
<dbReference type="Proteomes" id="UP000653056">
    <property type="component" value="Unassembled WGS sequence"/>
</dbReference>
<evidence type="ECO:0000256" key="1">
    <source>
        <dbReference type="SAM" id="Phobius"/>
    </source>
</evidence>
<feature type="transmembrane region" description="Helical" evidence="1">
    <location>
        <begin position="12"/>
        <end position="32"/>
    </location>
</feature>
<keyword evidence="1" id="KW-1133">Transmembrane helix</keyword>
<name>A0ABQ2YPE9_9GAMM</name>
<comment type="caution">
    <text evidence="2">The sequence shown here is derived from an EMBL/GenBank/DDBJ whole genome shotgun (WGS) entry which is preliminary data.</text>
</comment>
<keyword evidence="3" id="KW-1185">Reference proteome</keyword>
<dbReference type="EMBL" id="BMXS01000007">
    <property type="protein sequence ID" value="GGX91013.1"/>
    <property type="molecule type" value="Genomic_DNA"/>
</dbReference>
<reference evidence="3" key="1">
    <citation type="journal article" date="2019" name="Int. J. Syst. Evol. Microbiol.">
        <title>The Global Catalogue of Microorganisms (GCM) 10K type strain sequencing project: providing services to taxonomists for standard genome sequencing and annotation.</title>
        <authorList>
            <consortium name="The Broad Institute Genomics Platform"/>
            <consortium name="The Broad Institute Genome Sequencing Center for Infectious Disease"/>
            <person name="Wu L."/>
            <person name="Ma J."/>
        </authorList>
    </citation>
    <scope>NUCLEOTIDE SEQUENCE [LARGE SCALE GENOMIC DNA]</scope>
    <source>
        <strain evidence="3">KCTC 22228</strain>
    </source>
</reference>
<accession>A0ABQ2YPE9</accession>
<proteinExistence type="predicted"/>
<keyword evidence="1" id="KW-0472">Membrane</keyword>
<protein>
    <submittedName>
        <fullName evidence="2">Uncharacterized protein</fullName>
    </submittedName>
</protein>
<gene>
    <name evidence="2" type="ORF">GCM10007160_18100</name>
</gene>
<evidence type="ECO:0000313" key="3">
    <source>
        <dbReference type="Proteomes" id="UP000653056"/>
    </source>
</evidence>
<organism evidence="2 3">
    <name type="scientific">Litchfieldella qijiaojingensis</name>
    <dbReference type="NCBI Taxonomy" id="980347"/>
    <lineage>
        <taxon>Bacteria</taxon>
        <taxon>Pseudomonadati</taxon>
        <taxon>Pseudomonadota</taxon>
        <taxon>Gammaproteobacteria</taxon>
        <taxon>Oceanospirillales</taxon>
        <taxon>Halomonadaceae</taxon>
        <taxon>Litchfieldella</taxon>
    </lineage>
</organism>